<feature type="transmembrane region" description="Helical" evidence="1">
    <location>
        <begin position="53"/>
        <end position="71"/>
    </location>
</feature>
<feature type="transmembrane region" description="Helical" evidence="1">
    <location>
        <begin position="128"/>
        <end position="159"/>
    </location>
</feature>
<dbReference type="AlphaFoldDB" id="A0A243CVJ8"/>
<reference evidence="2 3" key="1">
    <citation type="submission" date="2016-10" db="EMBL/GenBank/DDBJ databases">
        <title>Comparative genomics of Bacillus thuringiensis reveals a path to pathogens against multiple invertebrate hosts.</title>
        <authorList>
            <person name="Zheng J."/>
            <person name="Gao Q."/>
            <person name="Liu H."/>
            <person name="Peng D."/>
            <person name="Ruan L."/>
            <person name="Sun M."/>
        </authorList>
    </citation>
    <scope>NUCLEOTIDE SEQUENCE [LARGE SCALE GENOMIC DNA]</scope>
    <source>
        <strain evidence="2">BGSC 4CE1</strain>
    </source>
</reference>
<proteinExistence type="predicted"/>
<organism evidence="2 3">
    <name type="scientific">Bacillus thuringiensis serovar vazensis</name>
    <dbReference type="NCBI Taxonomy" id="180867"/>
    <lineage>
        <taxon>Bacteria</taxon>
        <taxon>Bacillati</taxon>
        <taxon>Bacillota</taxon>
        <taxon>Bacilli</taxon>
        <taxon>Bacillales</taxon>
        <taxon>Bacillaceae</taxon>
        <taxon>Bacillus</taxon>
        <taxon>Bacillus cereus group</taxon>
    </lineage>
</organism>
<protein>
    <recommendedName>
        <fullName evidence="4">DoxX family membrane protein</fullName>
    </recommendedName>
</protein>
<keyword evidence="1" id="KW-1133">Transmembrane helix</keyword>
<feature type="transmembrane region" description="Helical" evidence="1">
    <location>
        <begin position="236"/>
        <end position="257"/>
    </location>
</feature>
<name>A0A243CVJ8_BACTU</name>
<keyword evidence="1" id="KW-0472">Membrane</keyword>
<feature type="transmembrane region" description="Helical" evidence="1">
    <location>
        <begin position="191"/>
        <end position="209"/>
    </location>
</feature>
<evidence type="ECO:0000313" key="2">
    <source>
        <dbReference type="EMBL" id="OTY74913.1"/>
    </source>
</evidence>
<sequence length="339" mass="38898">MKETQMIRKYITLNIIIILICLSPHRTQAHVKWFTTIVPEKKNLEDIINPLFLIVALLSAVTIAILPFILAKMNECRWSQKIEIRLKSFDIYTNYILKYGTATALTIQILSGTIFAPEFPIQSGIIKVIILGIISLLIIPHYIGTPISALGIIGLYIWLTVDTGFLRTIDYIFYIAIAISLLLSHRKYKKISIPILYFGTGFSLFWVAIEKLVYPSMAMDILIKHHIHTFGFTPDIFIVLCAFIEIVIGYLLIIGILNRTLSIIVTAIFTLTTLIFGVVEVFGHFILHILLIIFLIEGAKDYPMPIRLHKNIILQVFFLFFNFFFLLFTILTLYYISMN</sequence>
<feature type="transmembrane region" description="Helical" evidence="1">
    <location>
        <begin position="165"/>
        <end position="184"/>
    </location>
</feature>
<accession>A0A243CVJ8</accession>
<feature type="transmembrane region" description="Helical" evidence="1">
    <location>
        <begin position="264"/>
        <end position="296"/>
    </location>
</feature>
<evidence type="ECO:0000256" key="1">
    <source>
        <dbReference type="SAM" id="Phobius"/>
    </source>
</evidence>
<evidence type="ECO:0008006" key="4">
    <source>
        <dbReference type="Google" id="ProtNLM"/>
    </source>
</evidence>
<keyword evidence="1" id="KW-0812">Transmembrane</keyword>
<comment type="caution">
    <text evidence="2">The sequence shown here is derived from an EMBL/GenBank/DDBJ whole genome shotgun (WGS) entry which is preliminary data.</text>
</comment>
<dbReference type="Proteomes" id="UP000194911">
    <property type="component" value="Unassembled WGS sequence"/>
</dbReference>
<dbReference type="EMBL" id="NFDQ01000062">
    <property type="protein sequence ID" value="OTY74913.1"/>
    <property type="molecule type" value="Genomic_DNA"/>
</dbReference>
<evidence type="ECO:0000313" key="3">
    <source>
        <dbReference type="Proteomes" id="UP000194911"/>
    </source>
</evidence>
<feature type="transmembrane region" description="Helical" evidence="1">
    <location>
        <begin position="316"/>
        <end position="336"/>
    </location>
</feature>
<gene>
    <name evidence="2" type="ORF">BK749_14700</name>
</gene>